<feature type="compositionally biased region" description="Pro residues" evidence="1">
    <location>
        <begin position="129"/>
        <end position="139"/>
    </location>
</feature>
<reference evidence="4 5" key="1">
    <citation type="submission" date="2018-08" db="EMBL/GenBank/DDBJ databases">
        <title>Genetic Globetrotter - A new plasmid hitch-hiking vast phylogenetic and geographic distances.</title>
        <authorList>
            <person name="Vollmers J."/>
            <person name="Petersen J."/>
        </authorList>
    </citation>
    <scope>NUCLEOTIDE SEQUENCE [LARGE SCALE GENOMIC DNA]</scope>
    <source>
        <strain evidence="4 5">DSM 26383</strain>
    </source>
</reference>
<evidence type="ECO:0000313" key="5">
    <source>
        <dbReference type="Proteomes" id="UP000325785"/>
    </source>
</evidence>
<dbReference type="InterPro" id="IPR036873">
    <property type="entry name" value="Rhodanese-like_dom_sf"/>
</dbReference>
<dbReference type="Pfam" id="PF00581">
    <property type="entry name" value="Rhodanese"/>
    <property type="match status" value="1"/>
</dbReference>
<organism evidence="4 5">
    <name type="scientific">Roseovarius indicus</name>
    <dbReference type="NCBI Taxonomy" id="540747"/>
    <lineage>
        <taxon>Bacteria</taxon>
        <taxon>Pseudomonadati</taxon>
        <taxon>Pseudomonadota</taxon>
        <taxon>Alphaproteobacteria</taxon>
        <taxon>Rhodobacterales</taxon>
        <taxon>Roseobacteraceae</taxon>
        <taxon>Roseovarius</taxon>
    </lineage>
</organism>
<dbReference type="CDD" id="cd00158">
    <property type="entry name" value="RHOD"/>
    <property type="match status" value="1"/>
</dbReference>
<dbReference type="SUPFAM" id="SSF52821">
    <property type="entry name" value="Rhodanese/Cell cycle control phosphatase"/>
    <property type="match status" value="1"/>
</dbReference>
<dbReference type="EMBL" id="CP031598">
    <property type="protein sequence ID" value="QEW28573.1"/>
    <property type="molecule type" value="Genomic_DNA"/>
</dbReference>
<dbReference type="KEGG" id="rid:RIdsm_04405"/>
<name>A0A5P3AIP6_9RHOB</name>
<feature type="region of interest" description="Disordered" evidence="1">
    <location>
        <begin position="162"/>
        <end position="181"/>
    </location>
</feature>
<dbReference type="PROSITE" id="PS50206">
    <property type="entry name" value="RHODANESE_3"/>
    <property type="match status" value="1"/>
</dbReference>
<dbReference type="AlphaFoldDB" id="A0A5P3AIP6"/>
<protein>
    <submittedName>
        <fullName evidence="4">PQQ-dependent catabolism-associated CXXCW motif protein</fullName>
    </submittedName>
</protein>
<feature type="signal peptide" evidence="2">
    <location>
        <begin position="1"/>
        <end position="23"/>
    </location>
</feature>
<evidence type="ECO:0000259" key="3">
    <source>
        <dbReference type="PROSITE" id="PS50206"/>
    </source>
</evidence>
<evidence type="ECO:0000256" key="1">
    <source>
        <dbReference type="SAM" id="MobiDB-lite"/>
    </source>
</evidence>
<dbReference type="RefSeq" id="WP_057820223.1">
    <property type="nucleotide sequence ID" value="NZ_CP031598.1"/>
</dbReference>
<dbReference type="Gene3D" id="3.40.250.10">
    <property type="entry name" value="Rhodanese-like domain"/>
    <property type="match status" value="1"/>
</dbReference>
<feature type="region of interest" description="Disordered" evidence="1">
    <location>
        <begin position="24"/>
        <end position="147"/>
    </location>
</feature>
<feature type="domain" description="Rhodanese" evidence="3">
    <location>
        <begin position="257"/>
        <end position="304"/>
    </location>
</feature>
<feature type="compositionally biased region" description="Polar residues" evidence="1">
    <location>
        <begin position="54"/>
        <end position="63"/>
    </location>
</feature>
<evidence type="ECO:0000313" key="4">
    <source>
        <dbReference type="EMBL" id="QEW28573.1"/>
    </source>
</evidence>
<proteinExistence type="predicted"/>
<evidence type="ECO:0000256" key="2">
    <source>
        <dbReference type="SAM" id="SignalP"/>
    </source>
</evidence>
<sequence precursor="true">MTLMTRTATSAALAALLSAPAFAEDSFGGSFDDGFEQPAAEASSDSKEPEPNYGTDTQAQAGTQPAADDGFGGSFGPASETTTDSGTTGTTAETADSTAQDGDFDPDFSITGTGTGTEETTETAMPETQPEPQPEPQPEAQPETNQQAQAITVDPQILTFESRDYGVPPTGNLRNGGMHAPTPTMVPGASVVSTEGLANAMASGLDMIIIDVLGQQYSLPSAYMIPEMSSPGSYQDRIQQQTGQFLAQVTGQVADYPIILYCSDPQCWLSYNATLRVVAAGYTNVYWYRGGITAWQMAGFPVYPSGY</sequence>
<feature type="compositionally biased region" description="Low complexity" evidence="1">
    <location>
        <begin position="78"/>
        <end position="99"/>
    </location>
</feature>
<feature type="compositionally biased region" description="Low complexity" evidence="1">
    <location>
        <begin position="116"/>
        <end position="128"/>
    </location>
</feature>
<dbReference type="InterPro" id="IPR001763">
    <property type="entry name" value="Rhodanese-like_dom"/>
</dbReference>
<accession>A0A5P3AIP6</accession>
<gene>
    <name evidence="4" type="ORF">RIdsm_04405</name>
</gene>
<dbReference type="Proteomes" id="UP000325785">
    <property type="component" value="Chromosome"/>
</dbReference>
<dbReference type="OrthoDB" id="176845at2"/>
<keyword evidence="2" id="KW-0732">Signal</keyword>
<feature type="chain" id="PRO_5025069913" evidence="2">
    <location>
        <begin position="24"/>
        <end position="307"/>
    </location>
</feature>